<feature type="transmembrane region" description="Helical" evidence="7">
    <location>
        <begin position="186"/>
        <end position="208"/>
    </location>
</feature>
<dbReference type="EMBL" id="QVIA01000026">
    <property type="protein sequence ID" value="RGC26834.1"/>
    <property type="molecule type" value="Genomic_DNA"/>
</dbReference>
<keyword evidence="4 7" id="KW-0812">Transmembrane</keyword>
<keyword evidence="2 7" id="KW-0813">Transport</keyword>
<dbReference type="Pfam" id="PF00528">
    <property type="entry name" value="BPD_transp_1"/>
    <property type="match status" value="1"/>
</dbReference>
<evidence type="ECO:0000256" key="6">
    <source>
        <dbReference type="ARBA" id="ARBA00023136"/>
    </source>
</evidence>
<accession>A0A3E2WIF7</accession>
<dbReference type="GeneID" id="93333236"/>
<feature type="transmembrane region" description="Helical" evidence="7">
    <location>
        <begin position="245"/>
        <end position="265"/>
    </location>
</feature>
<dbReference type="CDD" id="cd06261">
    <property type="entry name" value="TM_PBP2"/>
    <property type="match status" value="1"/>
</dbReference>
<feature type="transmembrane region" description="Helical" evidence="7">
    <location>
        <begin position="145"/>
        <end position="165"/>
    </location>
</feature>
<comment type="similarity">
    <text evidence="7">Belongs to the binding-protein-dependent transport system permease family.</text>
</comment>
<comment type="caution">
    <text evidence="9">The sequence shown here is derived from an EMBL/GenBank/DDBJ whole genome shotgun (WGS) entry which is preliminary data.</text>
</comment>
<dbReference type="InterPro" id="IPR050901">
    <property type="entry name" value="BP-dep_ABC_trans_perm"/>
</dbReference>
<dbReference type="PANTHER" id="PTHR32243:SF18">
    <property type="entry name" value="INNER MEMBRANE ABC TRANSPORTER PERMEASE PROTEIN YCJP"/>
    <property type="match status" value="1"/>
</dbReference>
<keyword evidence="5 7" id="KW-1133">Transmembrane helix</keyword>
<dbReference type="AlphaFoldDB" id="A0A3E2WIF7"/>
<keyword evidence="3" id="KW-1003">Cell membrane</keyword>
<evidence type="ECO:0000256" key="7">
    <source>
        <dbReference type="RuleBase" id="RU363032"/>
    </source>
</evidence>
<comment type="subcellular location">
    <subcellularLocation>
        <location evidence="1 7">Cell membrane</location>
        <topology evidence="1 7">Multi-pass membrane protein</topology>
    </subcellularLocation>
</comment>
<reference evidence="9 10" key="1">
    <citation type="submission" date="2018-08" db="EMBL/GenBank/DDBJ databases">
        <title>A genome reference for cultivated species of the human gut microbiota.</title>
        <authorList>
            <person name="Zou Y."/>
            <person name="Xue W."/>
            <person name="Luo G."/>
        </authorList>
    </citation>
    <scope>NUCLEOTIDE SEQUENCE [LARGE SCALE GENOMIC DNA]</scope>
    <source>
        <strain evidence="9 10">AF19-21</strain>
    </source>
</reference>
<dbReference type="GO" id="GO:0005886">
    <property type="term" value="C:plasma membrane"/>
    <property type="evidence" value="ECO:0007669"/>
    <property type="project" value="UniProtKB-SubCell"/>
</dbReference>
<feature type="transmembrane region" description="Helical" evidence="7">
    <location>
        <begin position="12"/>
        <end position="33"/>
    </location>
</feature>
<sequence>MSRKTKNAIGGTIRVLILIFFFLLVVLPIYWIVVTSFKSSGEILDLNNITYFPEAFTWKNYTDLFEQFNYGVLLKNSLLVSVASALVVTVFSMLGGYSLARYKFKGKQTIILFFLVTQMIPGILVIIPLYIIFSKMGLINTHIGLFIFYVTANLPFCVITMRSFFERIPVTLEEAARVDGCTKMQSLFKIVFPIMFPGIVSVFVFGFIGAWNELIAGSIFISTPEMWTIPVGLKTLIGKYNVEWGLLMAGGVMALLPTAVMFAAMQKFIVEGMTAGAVKE</sequence>
<evidence type="ECO:0000256" key="4">
    <source>
        <dbReference type="ARBA" id="ARBA00022692"/>
    </source>
</evidence>
<protein>
    <submittedName>
        <fullName evidence="9">Carbohydrate ABC transporter permease</fullName>
    </submittedName>
</protein>
<organism evidence="9 10">
    <name type="scientific">Hungatella hathewayi</name>
    <dbReference type="NCBI Taxonomy" id="154046"/>
    <lineage>
        <taxon>Bacteria</taxon>
        <taxon>Bacillati</taxon>
        <taxon>Bacillota</taxon>
        <taxon>Clostridia</taxon>
        <taxon>Lachnospirales</taxon>
        <taxon>Lachnospiraceae</taxon>
        <taxon>Hungatella</taxon>
    </lineage>
</organism>
<keyword evidence="6 7" id="KW-0472">Membrane</keyword>
<feature type="domain" description="ABC transmembrane type-1" evidence="8">
    <location>
        <begin position="74"/>
        <end position="265"/>
    </location>
</feature>
<name>A0A3E2WIF7_9FIRM</name>
<dbReference type="PROSITE" id="PS50928">
    <property type="entry name" value="ABC_TM1"/>
    <property type="match status" value="1"/>
</dbReference>
<dbReference type="PANTHER" id="PTHR32243">
    <property type="entry name" value="MALTOSE TRANSPORT SYSTEM PERMEASE-RELATED"/>
    <property type="match status" value="1"/>
</dbReference>
<evidence type="ECO:0000313" key="9">
    <source>
        <dbReference type="EMBL" id="RGC26834.1"/>
    </source>
</evidence>
<dbReference type="RefSeq" id="WP_025655227.1">
    <property type="nucleotide sequence ID" value="NZ_QVIA01000026.1"/>
</dbReference>
<feature type="transmembrane region" description="Helical" evidence="7">
    <location>
        <begin position="78"/>
        <end position="99"/>
    </location>
</feature>
<gene>
    <name evidence="9" type="ORF">DWX41_18740</name>
</gene>
<dbReference type="InterPro" id="IPR035906">
    <property type="entry name" value="MetI-like_sf"/>
</dbReference>
<evidence type="ECO:0000256" key="2">
    <source>
        <dbReference type="ARBA" id="ARBA00022448"/>
    </source>
</evidence>
<dbReference type="InterPro" id="IPR000515">
    <property type="entry name" value="MetI-like"/>
</dbReference>
<evidence type="ECO:0000256" key="3">
    <source>
        <dbReference type="ARBA" id="ARBA00022475"/>
    </source>
</evidence>
<dbReference type="SUPFAM" id="SSF161098">
    <property type="entry name" value="MetI-like"/>
    <property type="match status" value="1"/>
</dbReference>
<dbReference type="Gene3D" id="1.10.3720.10">
    <property type="entry name" value="MetI-like"/>
    <property type="match status" value="1"/>
</dbReference>
<dbReference type="Proteomes" id="UP000261111">
    <property type="component" value="Unassembled WGS sequence"/>
</dbReference>
<evidence type="ECO:0000256" key="5">
    <source>
        <dbReference type="ARBA" id="ARBA00022989"/>
    </source>
</evidence>
<proteinExistence type="inferred from homology"/>
<evidence type="ECO:0000259" key="8">
    <source>
        <dbReference type="PROSITE" id="PS50928"/>
    </source>
</evidence>
<feature type="transmembrane region" description="Helical" evidence="7">
    <location>
        <begin position="111"/>
        <end position="133"/>
    </location>
</feature>
<evidence type="ECO:0000256" key="1">
    <source>
        <dbReference type="ARBA" id="ARBA00004651"/>
    </source>
</evidence>
<evidence type="ECO:0000313" key="10">
    <source>
        <dbReference type="Proteomes" id="UP000261111"/>
    </source>
</evidence>
<dbReference type="GO" id="GO:0055085">
    <property type="term" value="P:transmembrane transport"/>
    <property type="evidence" value="ECO:0007669"/>
    <property type="project" value="InterPro"/>
</dbReference>